<keyword evidence="2" id="KW-0472">Membrane</keyword>
<evidence type="ECO:0000256" key="2">
    <source>
        <dbReference type="SAM" id="Phobius"/>
    </source>
</evidence>
<keyword evidence="2" id="KW-1133">Transmembrane helix</keyword>
<feature type="signal peptide" evidence="3">
    <location>
        <begin position="1"/>
        <end position="20"/>
    </location>
</feature>
<feature type="chain" id="PRO_5002643582" evidence="3">
    <location>
        <begin position="21"/>
        <end position="258"/>
    </location>
</feature>
<dbReference type="OrthoDB" id="6375837at2759"/>
<dbReference type="EMBL" id="DS113570">
    <property type="protein sequence ID" value="EAY01349.1"/>
    <property type="molecule type" value="Genomic_DNA"/>
</dbReference>
<feature type="transmembrane region" description="Helical" evidence="2">
    <location>
        <begin position="201"/>
        <end position="224"/>
    </location>
</feature>
<accession>A2F158</accession>
<dbReference type="InParanoid" id="A2F158"/>
<dbReference type="RefSeq" id="XP_001330202.1">
    <property type="nucleotide sequence ID" value="XM_001330167.1"/>
</dbReference>
<feature type="region of interest" description="Disordered" evidence="1">
    <location>
        <begin position="19"/>
        <end position="42"/>
    </location>
</feature>
<dbReference type="SMR" id="A2F158"/>
<evidence type="ECO:0000256" key="1">
    <source>
        <dbReference type="SAM" id="MobiDB-lite"/>
    </source>
</evidence>
<dbReference type="AlphaFoldDB" id="A2F158"/>
<evidence type="ECO:0000313" key="5">
    <source>
        <dbReference type="Proteomes" id="UP000001542"/>
    </source>
</evidence>
<gene>
    <name evidence="4" type="ORF">TVAG_339770</name>
</gene>
<keyword evidence="5" id="KW-1185">Reference proteome</keyword>
<dbReference type="Proteomes" id="UP000001542">
    <property type="component" value="Unassembled WGS sequence"/>
</dbReference>
<reference evidence="4" key="1">
    <citation type="submission" date="2006-10" db="EMBL/GenBank/DDBJ databases">
        <authorList>
            <person name="Amadeo P."/>
            <person name="Zhao Q."/>
            <person name="Wortman J."/>
            <person name="Fraser-Liggett C."/>
            <person name="Carlton J."/>
        </authorList>
    </citation>
    <scope>NUCLEOTIDE SEQUENCE</scope>
    <source>
        <strain evidence="4">G3</strain>
    </source>
</reference>
<dbReference type="VEuPathDB" id="TrichDB:TVAG_339770"/>
<feature type="compositionally biased region" description="Polar residues" evidence="1">
    <location>
        <begin position="32"/>
        <end position="42"/>
    </location>
</feature>
<organism evidence="4 5">
    <name type="scientific">Trichomonas vaginalis (strain ATCC PRA-98 / G3)</name>
    <dbReference type="NCBI Taxonomy" id="412133"/>
    <lineage>
        <taxon>Eukaryota</taxon>
        <taxon>Metamonada</taxon>
        <taxon>Parabasalia</taxon>
        <taxon>Trichomonadida</taxon>
        <taxon>Trichomonadidae</taxon>
        <taxon>Trichomonas</taxon>
    </lineage>
</organism>
<proteinExistence type="predicted"/>
<keyword evidence="2" id="KW-0812">Transmembrane</keyword>
<reference evidence="4" key="2">
    <citation type="journal article" date="2007" name="Science">
        <title>Draft genome sequence of the sexually transmitted pathogen Trichomonas vaginalis.</title>
        <authorList>
            <person name="Carlton J.M."/>
            <person name="Hirt R.P."/>
            <person name="Silva J.C."/>
            <person name="Delcher A.L."/>
            <person name="Schatz M."/>
            <person name="Zhao Q."/>
            <person name="Wortman J.R."/>
            <person name="Bidwell S.L."/>
            <person name="Alsmark U.C.M."/>
            <person name="Besteiro S."/>
            <person name="Sicheritz-Ponten T."/>
            <person name="Noel C.J."/>
            <person name="Dacks J.B."/>
            <person name="Foster P.G."/>
            <person name="Simillion C."/>
            <person name="Van de Peer Y."/>
            <person name="Miranda-Saavedra D."/>
            <person name="Barton G.J."/>
            <person name="Westrop G.D."/>
            <person name="Mueller S."/>
            <person name="Dessi D."/>
            <person name="Fiori P.L."/>
            <person name="Ren Q."/>
            <person name="Paulsen I."/>
            <person name="Zhang H."/>
            <person name="Bastida-Corcuera F.D."/>
            <person name="Simoes-Barbosa A."/>
            <person name="Brown M.T."/>
            <person name="Hayes R.D."/>
            <person name="Mukherjee M."/>
            <person name="Okumura C.Y."/>
            <person name="Schneider R."/>
            <person name="Smith A.J."/>
            <person name="Vanacova S."/>
            <person name="Villalvazo M."/>
            <person name="Haas B.J."/>
            <person name="Pertea M."/>
            <person name="Feldblyum T.V."/>
            <person name="Utterback T.R."/>
            <person name="Shu C.L."/>
            <person name="Osoegawa K."/>
            <person name="de Jong P.J."/>
            <person name="Hrdy I."/>
            <person name="Horvathova L."/>
            <person name="Zubacova Z."/>
            <person name="Dolezal P."/>
            <person name="Malik S.B."/>
            <person name="Logsdon J.M. Jr."/>
            <person name="Henze K."/>
            <person name="Gupta A."/>
            <person name="Wang C.C."/>
            <person name="Dunne R.L."/>
            <person name="Upcroft J.A."/>
            <person name="Upcroft P."/>
            <person name="White O."/>
            <person name="Salzberg S.L."/>
            <person name="Tang P."/>
            <person name="Chiu C.-H."/>
            <person name="Lee Y.-S."/>
            <person name="Embley T.M."/>
            <person name="Coombs G.H."/>
            <person name="Mottram J.C."/>
            <person name="Tachezy J."/>
            <person name="Fraser-Liggett C.M."/>
            <person name="Johnson P.J."/>
        </authorList>
    </citation>
    <scope>NUCLEOTIDE SEQUENCE [LARGE SCALE GENOMIC DNA]</scope>
    <source>
        <strain evidence="4">G3</strain>
    </source>
</reference>
<protein>
    <submittedName>
        <fullName evidence="4">Uncharacterized protein</fullName>
    </submittedName>
</protein>
<keyword evidence="3" id="KW-0732">Signal</keyword>
<dbReference type="KEGG" id="tva:4759175"/>
<name>A2F158_TRIV3</name>
<evidence type="ECO:0000313" key="4">
    <source>
        <dbReference type="EMBL" id="EAY01349.1"/>
    </source>
</evidence>
<dbReference type="VEuPathDB" id="TrichDB:TVAGG3_0495560"/>
<evidence type="ECO:0000256" key="3">
    <source>
        <dbReference type="SAM" id="SignalP"/>
    </source>
</evidence>
<sequence>MILIPFLLFSALSAPRDAMGHRSRRHRKSRIEQGSENPISHQDFNFDMPQDGSFDQIDDSFPNTDLRQDGSRVCKKGYISDSTIDKRGCWKCDKECDSVSQCSYPGNCIARIPKINNYNVKNINKSNFVVVNYRIPNFYFKKDPKQAFCKYDDSVVEATVVNVKQIFCPSIDSPFTKLAISFDQQSWSPIQGANQQKSSGLPYIIIGIVIGVVIVGLAGFAFLLKNKKVSKAPHRESNSKPLAYFPTVEDGEKKPSYY</sequence>